<feature type="compositionally biased region" description="Polar residues" evidence="1">
    <location>
        <begin position="17"/>
        <end position="29"/>
    </location>
</feature>
<dbReference type="EMBL" id="CAQQ02024024">
    <property type="status" value="NOT_ANNOTATED_CDS"/>
    <property type="molecule type" value="Genomic_DNA"/>
</dbReference>
<protein>
    <submittedName>
        <fullName evidence="2">Uncharacterized protein</fullName>
    </submittedName>
</protein>
<feature type="compositionally biased region" description="Polar residues" evidence="1">
    <location>
        <begin position="56"/>
        <end position="84"/>
    </location>
</feature>
<dbReference type="EnsemblMetazoa" id="MESCA002210-RA">
    <property type="protein sequence ID" value="MESCA002210-PA"/>
    <property type="gene ID" value="MESCA002210"/>
</dbReference>
<dbReference type="STRING" id="36166.T1GFR3"/>
<reference evidence="2" key="2">
    <citation type="submission" date="2015-06" db="UniProtKB">
        <authorList>
            <consortium name="EnsemblMetazoa"/>
        </authorList>
    </citation>
    <scope>IDENTIFICATION</scope>
</reference>
<evidence type="ECO:0000256" key="1">
    <source>
        <dbReference type="SAM" id="MobiDB-lite"/>
    </source>
</evidence>
<feature type="compositionally biased region" description="Polar residues" evidence="1">
    <location>
        <begin position="112"/>
        <end position="127"/>
    </location>
</feature>
<evidence type="ECO:0000313" key="3">
    <source>
        <dbReference type="Proteomes" id="UP000015102"/>
    </source>
</evidence>
<dbReference type="Proteomes" id="UP000015102">
    <property type="component" value="Unassembled WGS sequence"/>
</dbReference>
<dbReference type="EMBL" id="CAQQ02024021">
    <property type="status" value="NOT_ANNOTATED_CDS"/>
    <property type="molecule type" value="Genomic_DNA"/>
</dbReference>
<feature type="region of interest" description="Disordered" evidence="1">
    <location>
        <begin position="1"/>
        <end position="127"/>
    </location>
</feature>
<name>T1GFR3_MEGSC</name>
<proteinExistence type="predicted"/>
<dbReference type="EMBL" id="CAQQ02024022">
    <property type="status" value="NOT_ANNOTATED_CDS"/>
    <property type="molecule type" value="Genomic_DNA"/>
</dbReference>
<keyword evidence="3" id="KW-1185">Reference proteome</keyword>
<dbReference type="AlphaFoldDB" id="T1GFR3"/>
<feature type="compositionally biased region" description="Low complexity" evidence="1">
    <location>
        <begin position="30"/>
        <end position="46"/>
    </location>
</feature>
<organism evidence="2 3">
    <name type="scientific">Megaselia scalaris</name>
    <name type="common">Humpbacked fly</name>
    <name type="synonym">Phora scalaris</name>
    <dbReference type="NCBI Taxonomy" id="36166"/>
    <lineage>
        <taxon>Eukaryota</taxon>
        <taxon>Metazoa</taxon>
        <taxon>Ecdysozoa</taxon>
        <taxon>Arthropoda</taxon>
        <taxon>Hexapoda</taxon>
        <taxon>Insecta</taxon>
        <taxon>Pterygota</taxon>
        <taxon>Neoptera</taxon>
        <taxon>Endopterygota</taxon>
        <taxon>Diptera</taxon>
        <taxon>Brachycera</taxon>
        <taxon>Muscomorpha</taxon>
        <taxon>Platypezoidea</taxon>
        <taxon>Phoridae</taxon>
        <taxon>Megaseliini</taxon>
        <taxon>Megaselia</taxon>
    </lineage>
</organism>
<dbReference type="HOGENOM" id="CLU_1973026_0_0_1"/>
<reference evidence="3" key="1">
    <citation type="submission" date="2013-02" db="EMBL/GenBank/DDBJ databases">
        <authorList>
            <person name="Hughes D."/>
        </authorList>
    </citation>
    <scope>NUCLEOTIDE SEQUENCE</scope>
    <source>
        <strain>Durham</strain>
        <strain evidence="3">NC isolate 2 -- Noor lab</strain>
    </source>
</reference>
<dbReference type="EMBL" id="CAQQ02024023">
    <property type="status" value="NOT_ANNOTATED_CDS"/>
    <property type="molecule type" value="Genomic_DNA"/>
</dbReference>
<sequence>MEENNESSITEAVEKQLNASQATPQMSKKSNGTSSATSTLSTTGNNDIVMTPLSDCGTNSTKLSTFSSQGKGNVQMRRTTNKQGKQAPAPPKRTSLLSSRDSTYRDEDDLMKSSSNLLSYATNGNST</sequence>
<evidence type="ECO:0000313" key="2">
    <source>
        <dbReference type="EnsemblMetazoa" id="MESCA002210-PA"/>
    </source>
</evidence>
<accession>T1GFR3</accession>
<feature type="compositionally biased region" description="Polar residues" evidence="1">
    <location>
        <begin position="1"/>
        <end position="10"/>
    </location>
</feature>